<evidence type="ECO:0000313" key="6">
    <source>
        <dbReference type="EMBL" id="MBW0145344.1"/>
    </source>
</evidence>
<accession>A0ABS6V761</accession>
<sequence length="383" mass="41383">MNPLYEQMDVSVFERMSLAAAQHGAANLGQGFPDFGWPDSVLEAAARHTTEGYNQYPPSRGLPALREAVANHYRARHGIAITPDHVTVTSGATEAICSAILAIVEPGDEVILLAPAFDVYAPMIRRAGGTPVEVRLEAPSFRLDADALSRAVTPATRLIIFNNPHNPTGRLFDRNELQALADVAIAHDLLVLSDEVWEEILFGDEFTTLLAVDGMAERTIKCGSAGKIFSLTGWKVGWMVASPSLSEVLAKAHQFVTFATPPNLQAAVADGLADPGWIPDMRTGFARARDRLIEELDEAGYASIRPEATYFMTVDLAASGIDLDDEAFAKRAVEEAGVAVVPMSPFYLEKPPTNLIRLCFAKKDATLDAGIEGLARAARLVRD</sequence>
<organism evidence="6 7">
    <name type="scientific">Sphingomicrobium clamense</name>
    <dbReference type="NCBI Taxonomy" id="2851013"/>
    <lineage>
        <taxon>Bacteria</taxon>
        <taxon>Pseudomonadati</taxon>
        <taxon>Pseudomonadota</taxon>
        <taxon>Alphaproteobacteria</taxon>
        <taxon>Sphingomonadales</taxon>
        <taxon>Sphingomonadaceae</taxon>
        <taxon>Sphingomicrobium</taxon>
    </lineage>
</organism>
<dbReference type="PANTHER" id="PTHR43807">
    <property type="entry name" value="FI04487P"/>
    <property type="match status" value="1"/>
</dbReference>
<keyword evidence="4" id="KW-0663">Pyridoxal phosphate</keyword>
<dbReference type="InterPro" id="IPR051326">
    <property type="entry name" value="Kynurenine-oxoglutarate_AT"/>
</dbReference>
<name>A0ABS6V761_9SPHN</name>
<comment type="caution">
    <text evidence="6">The sequence shown here is derived from an EMBL/GenBank/DDBJ whole genome shotgun (WGS) entry which is preliminary data.</text>
</comment>
<evidence type="ECO:0000313" key="7">
    <source>
        <dbReference type="Proteomes" id="UP000698028"/>
    </source>
</evidence>
<gene>
    <name evidence="6" type="ORF">KTQ36_08560</name>
</gene>
<comment type="cofactor">
    <cofactor evidence="1">
        <name>pyridoxal 5'-phosphate</name>
        <dbReference type="ChEBI" id="CHEBI:597326"/>
    </cofactor>
</comment>
<evidence type="ECO:0000256" key="1">
    <source>
        <dbReference type="ARBA" id="ARBA00001933"/>
    </source>
</evidence>
<evidence type="ECO:0000256" key="2">
    <source>
        <dbReference type="ARBA" id="ARBA00022576"/>
    </source>
</evidence>
<keyword evidence="3" id="KW-0808">Transferase</keyword>
<dbReference type="EMBL" id="JAHVAH010000001">
    <property type="protein sequence ID" value="MBW0145344.1"/>
    <property type="molecule type" value="Genomic_DNA"/>
</dbReference>
<dbReference type="GO" id="GO:0008483">
    <property type="term" value="F:transaminase activity"/>
    <property type="evidence" value="ECO:0007669"/>
    <property type="project" value="UniProtKB-KW"/>
</dbReference>
<keyword evidence="7" id="KW-1185">Reference proteome</keyword>
<dbReference type="CDD" id="cd00609">
    <property type="entry name" value="AAT_like"/>
    <property type="match status" value="1"/>
</dbReference>
<evidence type="ECO:0000256" key="4">
    <source>
        <dbReference type="ARBA" id="ARBA00022898"/>
    </source>
</evidence>
<evidence type="ECO:0000256" key="3">
    <source>
        <dbReference type="ARBA" id="ARBA00022679"/>
    </source>
</evidence>
<keyword evidence="2 6" id="KW-0032">Aminotransferase</keyword>
<dbReference type="PANTHER" id="PTHR43807:SF20">
    <property type="entry name" value="FI04487P"/>
    <property type="match status" value="1"/>
</dbReference>
<evidence type="ECO:0000259" key="5">
    <source>
        <dbReference type="Pfam" id="PF00155"/>
    </source>
</evidence>
<dbReference type="Proteomes" id="UP000698028">
    <property type="component" value="Unassembled WGS sequence"/>
</dbReference>
<feature type="domain" description="Aminotransferase class I/classII large" evidence="5">
    <location>
        <begin position="27"/>
        <end position="372"/>
    </location>
</feature>
<reference evidence="6 7" key="1">
    <citation type="submission" date="2021-07" db="EMBL/GenBank/DDBJ databases">
        <title>The draft genome sequence of Sphingomicrobium sp. B8.</title>
        <authorList>
            <person name="Mu L."/>
        </authorList>
    </citation>
    <scope>NUCLEOTIDE SEQUENCE [LARGE SCALE GENOMIC DNA]</scope>
    <source>
        <strain evidence="6 7">B8</strain>
    </source>
</reference>
<dbReference type="RefSeq" id="WP_218633259.1">
    <property type="nucleotide sequence ID" value="NZ_JAHVAH010000001.1"/>
</dbReference>
<protein>
    <submittedName>
        <fullName evidence="6">Aminotransferase class I/II-fold pyridoxal phosphate-dependent enzyme</fullName>
    </submittedName>
</protein>
<dbReference type="Pfam" id="PF00155">
    <property type="entry name" value="Aminotran_1_2"/>
    <property type="match status" value="1"/>
</dbReference>
<proteinExistence type="predicted"/>
<dbReference type="InterPro" id="IPR004839">
    <property type="entry name" value="Aminotransferase_I/II_large"/>
</dbReference>